<evidence type="ECO:0000256" key="3">
    <source>
        <dbReference type="ARBA" id="ARBA00022989"/>
    </source>
</evidence>
<feature type="transmembrane region" description="Helical" evidence="7">
    <location>
        <begin position="1266"/>
        <end position="1292"/>
    </location>
</feature>
<keyword evidence="5 6" id="KW-1015">Disulfide bond</keyword>
<evidence type="ECO:0000313" key="10">
    <source>
        <dbReference type="EMBL" id="CAF1428395.1"/>
    </source>
</evidence>
<dbReference type="GO" id="GO:0004930">
    <property type="term" value="F:G protein-coupled receptor activity"/>
    <property type="evidence" value="ECO:0007669"/>
    <property type="project" value="InterPro"/>
</dbReference>
<proteinExistence type="predicted"/>
<keyword evidence="12" id="KW-1185">Reference proteome</keyword>
<comment type="subcellular location">
    <subcellularLocation>
        <location evidence="1">Membrane</location>
    </subcellularLocation>
</comment>
<dbReference type="EMBL" id="CAJNOI010001632">
    <property type="protein sequence ID" value="CAF1428395.1"/>
    <property type="molecule type" value="Genomic_DNA"/>
</dbReference>
<dbReference type="SUPFAM" id="SSF81321">
    <property type="entry name" value="Family A G protein-coupled receptor-like"/>
    <property type="match status" value="1"/>
</dbReference>
<reference evidence="11" key="1">
    <citation type="submission" date="2021-02" db="EMBL/GenBank/DDBJ databases">
        <authorList>
            <person name="Nowell W R."/>
        </authorList>
    </citation>
    <scope>NUCLEOTIDE SEQUENCE</scope>
</reference>
<dbReference type="PROSITE" id="PS50026">
    <property type="entry name" value="EGF_3"/>
    <property type="match status" value="2"/>
</dbReference>
<feature type="transmembrane region" description="Helical" evidence="7">
    <location>
        <begin position="1231"/>
        <end position="1254"/>
    </location>
</feature>
<dbReference type="GO" id="GO:0005112">
    <property type="term" value="F:Notch binding"/>
    <property type="evidence" value="ECO:0007669"/>
    <property type="project" value="TreeGrafter"/>
</dbReference>
<dbReference type="InterPro" id="IPR050906">
    <property type="entry name" value="Notch_signaling"/>
</dbReference>
<keyword evidence="2 7" id="KW-0812">Transmembrane</keyword>
<dbReference type="CDD" id="cd00112">
    <property type="entry name" value="LDLa"/>
    <property type="match status" value="1"/>
</dbReference>
<dbReference type="SMART" id="SM00192">
    <property type="entry name" value="LDLa"/>
    <property type="match status" value="1"/>
</dbReference>
<dbReference type="PROSITE" id="PS00022">
    <property type="entry name" value="EGF_1"/>
    <property type="match status" value="4"/>
</dbReference>
<feature type="disulfide bond" evidence="6">
    <location>
        <begin position="897"/>
        <end position="907"/>
    </location>
</feature>
<dbReference type="PROSITE" id="PS50068">
    <property type="entry name" value="LDLRA_2"/>
    <property type="match status" value="1"/>
</dbReference>
<evidence type="ECO:0000256" key="6">
    <source>
        <dbReference type="PROSITE-ProRule" id="PRU00076"/>
    </source>
</evidence>
<dbReference type="Gene3D" id="2.10.25.10">
    <property type="entry name" value="Laminin"/>
    <property type="match status" value="1"/>
</dbReference>
<feature type="disulfide bond" evidence="6">
    <location>
        <begin position="920"/>
        <end position="929"/>
    </location>
</feature>
<feature type="domain" description="EGF-like" evidence="8">
    <location>
        <begin position="893"/>
        <end position="930"/>
    </location>
</feature>
<feature type="disulfide bond" evidence="6">
    <location>
        <begin position="995"/>
        <end position="1004"/>
    </location>
</feature>
<accession>A0A816CH82</accession>
<evidence type="ECO:0000256" key="7">
    <source>
        <dbReference type="SAM" id="Phobius"/>
    </source>
</evidence>
<feature type="domain" description="EGF-like" evidence="8">
    <location>
        <begin position="963"/>
        <end position="1005"/>
    </location>
</feature>
<dbReference type="InterPro" id="IPR000276">
    <property type="entry name" value="GPCR_Rhodpsn"/>
</dbReference>
<dbReference type="PROSITE" id="PS50262">
    <property type="entry name" value="G_PROTEIN_RECEP_F1_2"/>
    <property type="match status" value="1"/>
</dbReference>
<sequence>MIDDFHYYNGTFLRTNNLTPYCLRPLLNDSIDENLTLIVGSIENTITFKSLRSQRIRSEELLEWSISIDVIEAYATYLIKNDTKFDEYVFYNCSLSWFGSRCQYTFDLNISIQSFGDFLVSSFHNREKFEYQLIINTCYRHLPECYRGPSPMCLDWREICNGIIDCIGVGDSFGIDEDYCEELEMNECNEDEYRCQNGAQCIPLEFFRDGWTSKDCLDGTDEEEVPERTLLINDNINKLNCIGNVTFFCEERSCRNWESFPCGDGQCRSYGLRDIYNHPKGLLCPGTSRDDYYLRSIYMTVRQLPKDCYKLLSYKLRLDLSQKNITFDEENWSLDELISTNNCSLEYIPFPAKPVFNGFFQVIYSLKNLIENLFNNASPDYVCNDPRQCLHLPEATIQIGDLDCRSFENMTGASRVLNLLYLHSELGPLADACSTTGNINKYPSNSSLFFCELSKRYISKHRLVDGIDDCKYGEDEEYPYSCLLNDSQRHSCPSEDKCLSPLSLGYALPDCIDDDDSSIYRRRKFVFTHLCNLVPDSYYEEENDETDETNCEWWPCYTPYTRCDELYHCTNVIDETGCPAFGCAANELKCNIENPVGHRCISHDYIYEKAIDCSGIPVPDRRLFYSSNFTNDKNEYLSWKAITCLTENHICGHQSINNPNLVCNPYIARKFSLHADSLTNIDNNESLCTLKGVFSPRLYIRYFSAWNLGYFPLRINSTSSLSRQNINVKKSSMYPLNNNIKLIEYCNRGFIIYEGKSNKKKCLCPPSYFGSQCQWQSQRISLTLKIRKLISVDKIHLVYQIFIYLIDDKNQIKHYYERINYIPSRDCQTKFNRYLLYPNRPKNKNEKYSIHIDIYDKITLDYYASYYLNIPFQFLPVNRLSTKLIIPPDKSQLSTNCSLDCGTHGKCFDYVNIPKSFCQCNQGYSGRFCNLTYECLCSPDSICLNSSICLCPFDKFGSQCYLQHTSCQPHNPCQNNGQCMPIDDRINEKDFICFCSEGYMGLNCQYKSTEINIHFKTNIIPSMIFVHLINAFDNKPHERITTFKKVPIDEQSVTLFIEQSFNILFIQFHNNSYLTVIREKFDPPEHIFTDVKSENMCVNVNTFFNATILNYTYLRRLKYYQFPCLQNSELKCFYDEIHMCICDQNRYSNCLEFDHNISYDCQGYNPCQNDGECFQDNVTCPQSSICMCKKCYYGKKCQFNTKGFDISLDAIFGYHIKPFVSFVSQSKSVKITLSLTIIMLILGFINGLLSIMTFRRTKPLEVGCGIYLLINSIVSLLTISIFTIKYCQLILFQMNTITHRSLISLSCLLTDVSLKIFLSSGDWLNACVAIERAFSVIQGVRFRKSQSKLIAKYVIIIVFLLTFISYIHDPISRQLLDEDEERIWCIVKYSSKLKIYDRFINIFHFLTPFIINFSSAIIIIIQVFRSRSKIQSNSTRTTIFVNEVKRHKHILISPCILMALAVPRLIISLLSQCMESARNPWLFLAGYYVSFVPPLLIFVVFVLPSEMYKDEFVASIREKF</sequence>
<dbReference type="InterPro" id="IPR000742">
    <property type="entry name" value="EGF"/>
</dbReference>
<dbReference type="Pfam" id="PF00001">
    <property type="entry name" value="7tm_1"/>
    <property type="match status" value="1"/>
</dbReference>
<feature type="transmembrane region" description="Helical" evidence="7">
    <location>
        <begin position="1402"/>
        <end position="1424"/>
    </location>
</feature>
<dbReference type="SUPFAM" id="SSF57196">
    <property type="entry name" value="EGF/Laminin"/>
    <property type="match status" value="1"/>
</dbReference>
<dbReference type="OrthoDB" id="9987143at2759"/>
<evidence type="ECO:0000259" key="9">
    <source>
        <dbReference type="PROSITE" id="PS50262"/>
    </source>
</evidence>
<dbReference type="GO" id="GO:0016020">
    <property type="term" value="C:membrane"/>
    <property type="evidence" value="ECO:0007669"/>
    <property type="project" value="UniProtKB-SubCell"/>
</dbReference>
<comment type="caution">
    <text evidence="6">Lacks conserved residue(s) required for the propagation of feature annotation.</text>
</comment>
<dbReference type="EMBL" id="CAJNOM010001959">
    <property type="protein sequence ID" value="CAF1623386.1"/>
    <property type="molecule type" value="Genomic_DNA"/>
</dbReference>
<feature type="transmembrane region" description="Helical" evidence="7">
    <location>
        <begin position="1450"/>
        <end position="1470"/>
    </location>
</feature>
<evidence type="ECO:0000313" key="12">
    <source>
        <dbReference type="Proteomes" id="UP000663832"/>
    </source>
</evidence>
<protein>
    <submittedName>
        <fullName evidence="11">Uncharacterized protein</fullName>
    </submittedName>
</protein>
<comment type="caution">
    <text evidence="11">The sequence shown here is derived from an EMBL/GenBank/DDBJ whole genome shotgun (WGS) entry which is preliminary data.</text>
</comment>
<dbReference type="SMART" id="SM00181">
    <property type="entry name" value="EGF"/>
    <property type="match status" value="4"/>
</dbReference>
<gene>
    <name evidence="10" type="ORF">BJG266_LOCUS39186</name>
    <name evidence="11" type="ORF">QVE165_LOCUS56067</name>
</gene>
<dbReference type="InterPro" id="IPR002172">
    <property type="entry name" value="LDrepeatLR_classA_rpt"/>
</dbReference>
<feature type="domain" description="G-protein coupled receptors family 1 profile" evidence="9">
    <location>
        <begin position="1246"/>
        <end position="1501"/>
    </location>
</feature>
<dbReference type="Proteomes" id="UP000663832">
    <property type="component" value="Unassembled WGS sequence"/>
</dbReference>
<dbReference type="PROSITE" id="PS01186">
    <property type="entry name" value="EGF_2"/>
    <property type="match status" value="2"/>
</dbReference>
<keyword evidence="4 7" id="KW-0472">Membrane</keyword>
<feature type="disulfide bond" evidence="6">
    <location>
        <begin position="901"/>
        <end position="918"/>
    </location>
</feature>
<evidence type="ECO:0000259" key="8">
    <source>
        <dbReference type="PROSITE" id="PS50026"/>
    </source>
</evidence>
<evidence type="ECO:0000256" key="5">
    <source>
        <dbReference type="ARBA" id="ARBA00023157"/>
    </source>
</evidence>
<dbReference type="CDD" id="cd00054">
    <property type="entry name" value="EGF_CA"/>
    <property type="match status" value="1"/>
</dbReference>
<dbReference type="Proteomes" id="UP000663877">
    <property type="component" value="Unassembled WGS sequence"/>
</dbReference>
<feature type="transmembrane region" description="Helical" evidence="7">
    <location>
        <begin position="1350"/>
        <end position="1368"/>
    </location>
</feature>
<dbReference type="InterPro" id="IPR036055">
    <property type="entry name" value="LDL_receptor-like_sf"/>
</dbReference>
<feature type="transmembrane region" description="Helical" evidence="7">
    <location>
        <begin position="1482"/>
        <end position="1503"/>
    </location>
</feature>
<dbReference type="PANTHER" id="PTHR24044:SF420">
    <property type="entry name" value="DELTA AND NOTCH-LIKE EPIDERMAL GROWTH FACTOR-RELATED RECEPTOR ISOFORM X1"/>
    <property type="match status" value="1"/>
</dbReference>
<evidence type="ECO:0000256" key="4">
    <source>
        <dbReference type="ARBA" id="ARBA00023136"/>
    </source>
</evidence>
<organism evidence="11 12">
    <name type="scientific">Adineta steineri</name>
    <dbReference type="NCBI Taxonomy" id="433720"/>
    <lineage>
        <taxon>Eukaryota</taxon>
        <taxon>Metazoa</taxon>
        <taxon>Spiralia</taxon>
        <taxon>Gnathifera</taxon>
        <taxon>Rotifera</taxon>
        <taxon>Eurotatoria</taxon>
        <taxon>Bdelloidea</taxon>
        <taxon>Adinetida</taxon>
        <taxon>Adinetidae</taxon>
        <taxon>Adineta</taxon>
    </lineage>
</organism>
<evidence type="ECO:0000256" key="2">
    <source>
        <dbReference type="ARBA" id="ARBA00022692"/>
    </source>
</evidence>
<keyword evidence="3 7" id="KW-1133">Transmembrane helix</keyword>
<name>A0A816CH82_9BILA</name>
<dbReference type="PANTHER" id="PTHR24044">
    <property type="entry name" value="NOTCH LIGAND FAMILY MEMBER"/>
    <property type="match status" value="1"/>
</dbReference>
<evidence type="ECO:0000256" key="1">
    <source>
        <dbReference type="ARBA" id="ARBA00004370"/>
    </source>
</evidence>
<evidence type="ECO:0000313" key="11">
    <source>
        <dbReference type="EMBL" id="CAF1623386.1"/>
    </source>
</evidence>
<dbReference type="Gene3D" id="4.10.400.10">
    <property type="entry name" value="Low-density Lipoprotein Receptor"/>
    <property type="match status" value="1"/>
</dbReference>
<dbReference type="Pfam" id="PF00008">
    <property type="entry name" value="EGF"/>
    <property type="match status" value="1"/>
</dbReference>
<dbReference type="InterPro" id="IPR017452">
    <property type="entry name" value="GPCR_Rhodpsn_7TM"/>
</dbReference>
<keyword evidence="6" id="KW-0245">EGF-like domain</keyword>
<dbReference type="Gene3D" id="1.20.1070.10">
    <property type="entry name" value="Rhodopsin 7-helix transmembrane proteins"/>
    <property type="match status" value="1"/>
</dbReference>
<dbReference type="SUPFAM" id="SSF57424">
    <property type="entry name" value="LDL receptor-like module"/>
    <property type="match status" value="1"/>
</dbReference>